<protein>
    <submittedName>
        <fullName evidence="2">ROK family protein</fullName>
    </submittedName>
</protein>
<dbReference type="InterPro" id="IPR043129">
    <property type="entry name" value="ATPase_NBD"/>
</dbReference>
<name>A0ABT6ZIA3_9ACTN</name>
<reference evidence="2" key="1">
    <citation type="submission" date="2023-05" db="EMBL/GenBank/DDBJ databases">
        <title>[olsenella] sp. nov., isolated from a pig farm feces dump.</title>
        <authorList>
            <person name="Chang Y.-H."/>
        </authorList>
    </citation>
    <scope>NUCLEOTIDE SEQUENCE</scope>
    <source>
        <strain evidence="2">YH-ols2217</strain>
    </source>
</reference>
<accession>A0ABT6ZIA3</accession>
<dbReference type="PANTHER" id="PTHR18964:SF149">
    <property type="entry name" value="BIFUNCTIONAL UDP-N-ACETYLGLUCOSAMINE 2-EPIMERASE_N-ACETYLMANNOSAMINE KINASE"/>
    <property type="match status" value="1"/>
</dbReference>
<proteinExistence type="inferred from homology"/>
<sequence>MDRVTVVAVDIGGTKIATGLVTLGDGEPPRVESVEKVPTEPLRGGPVIRDVVVEQVQAAIARSPHPVAGVGISTGGVVNPSTGDITYANEMMPGWTGTTLGSDVTAATGLPCKVLNDVHAHALGEARWGGGKAYGSVVVVAVGTGISGAVVENGKLRLGRHDMASNVGHMACPQAAGLPCTCGGEGHLEMVAAGPAIAEEYERLSGEKKGGAEISALAEQGDESAVAAEVRSAEALGTVLGSVANFQDPEAFILSGSVAECGPVWQDALRRAYRACAMQPVRELPIENGQLGGDAPLIGAAENFVCYGYGE</sequence>
<gene>
    <name evidence="2" type="ORF">QJ043_01600</name>
</gene>
<dbReference type="Proteomes" id="UP001431693">
    <property type="component" value="Unassembled WGS sequence"/>
</dbReference>
<keyword evidence="3" id="KW-1185">Reference proteome</keyword>
<evidence type="ECO:0000256" key="1">
    <source>
        <dbReference type="ARBA" id="ARBA00006479"/>
    </source>
</evidence>
<evidence type="ECO:0000313" key="2">
    <source>
        <dbReference type="EMBL" id="MDJ1128783.1"/>
    </source>
</evidence>
<dbReference type="Pfam" id="PF00480">
    <property type="entry name" value="ROK"/>
    <property type="match status" value="1"/>
</dbReference>
<dbReference type="SUPFAM" id="SSF53067">
    <property type="entry name" value="Actin-like ATPase domain"/>
    <property type="match status" value="1"/>
</dbReference>
<dbReference type="EMBL" id="JASJEX010000001">
    <property type="protein sequence ID" value="MDJ1128783.1"/>
    <property type="molecule type" value="Genomic_DNA"/>
</dbReference>
<evidence type="ECO:0000313" key="3">
    <source>
        <dbReference type="Proteomes" id="UP001431693"/>
    </source>
</evidence>
<dbReference type="InterPro" id="IPR000600">
    <property type="entry name" value="ROK"/>
</dbReference>
<comment type="caution">
    <text evidence="2">The sequence shown here is derived from an EMBL/GenBank/DDBJ whole genome shotgun (WGS) entry which is preliminary data.</text>
</comment>
<organism evidence="2 3">
    <name type="scientific">Kribbibacterium absianum</name>
    <dbReference type="NCBI Taxonomy" id="3044210"/>
    <lineage>
        <taxon>Bacteria</taxon>
        <taxon>Bacillati</taxon>
        <taxon>Actinomycetota</taxon>
        <taxon>Coriobacteriia</taxon>
        <taxon>Coriobacteriales</taxon>
        <taxon>Kribbibacteriaceae</taxon>
        <taxon>Kribbibacterium</taxon>
    </lineage>
</organism>
<comment type="similarity">
    <text evidence="1">Belongs to the ROK (NagC/XylR) family.</text>
</comment>
<dbReference type="PANTHER" id="PTHR18964">
    <property type="entry name" value="ROK (REPRESSOR, ORF, KINASE) FAMILY"/>
    <property type="match status" value="1"/>
</dbReference>
<dbReference type="RefSeq" id="WP_283712423.1">
    <property type="nucleotide sequence ID" value="NZ_JASJEW010000001.1"/>
</dbReference>
<dbReference type="Gene3D" id="3.30.420.40">
    <property type="match status" value="2"/>
</dbReference>